<dbReference type="Pfam" id="PF00860">
    <property type="entry name" value="Xan_ur_permease"/>
    <property type="match status" value="1"/>
</dbReference>
<proteinExistence type="inferred from homology"/>
<name>A0A1G4G414_9BACT</name>
<dbReference type="InterPro" id="IPR006043">
    <property type="entry name" value="NCS2"/>
</dbReference>
<dbReference type="InterPro" id="IPR026033">
    <property type="entry name" value="Azg-like_bact_archaea"/>
</dbReference>
<dbReference type="GO" id="GO:0005345">
    <property type="term" value="F:purine nucleobase transmembrane transporter activity"/>
    <property type="evidence" value="ECO:0007669"/>
    <property type="project" value="TreeGrafter"/>
</dbReference>
<keyword evidence="4 8" id="KW-1003">Cell membrane</keyword>
<evidence type="ECO:0000256" key="5">
    <source>
        <dbReference type="ARBA" id="ARBA00022692"/>
    </source>
</evidence>
<organism evidence="10 11">
    <name type="scientific">Petrimonas mucosa</name>
    <dbReference type="NCBI Taxonomy" id="1642646"/>
    <lineage>
        <taxon>Bacteria</taxon>
        <taxon>Pseudomonadati</taxon>
        <taxon>Bacteroidota</taxon>
        <taxon>Bacteroidia</taxon>
        <taxon>Bacteroidales</taxon>
        <taxon>Dysgonomonadaceae</taxon>
        <taxon>Petrimonas</taxon>
    </lineage>
</organism>
<feature type="transmembrane region" description="Helical" evidence="9">
    <location>
        <begin position="129"/>
        <end position="151"/>
    </location>
</feature>
<evidence type="ECO:0000256" key="9">
    <source>
        <dbReference type="SAM" id="Phobius"/>
    </source>
</evidence>
<evidence type="ECO:0000313" key="10">
    <source>
        <dbReference type="EMBL" id="SCM55509.1"/>
    </source>
</evidence>
<feature type="transmembrane region" description="Helical" evidence="9">
    <location>
        <begin position="377"/>
        <end position="403"/>
    </location>
</feature>
<dbReference type="AlphaFoldDB" id="A0A1G4G414"/>
<dbReference type="RefSeq" id="WP_071135973.1">
    <property type="nucleotide sequence ID" value="NZ_DUQN01000067.1"/>
</dbReference>
<evidence type="ECO:0000256" key="4">
    <source>
        <dbReference type="ARBA" id="ARBA00022475"/>
    </source>
</evidence>
<keyword evidence="3 8" id="KW-0813">Transport</keyword>
<dbReference type="PANTHER" id="PTHR43337:SF1">
    <property type="entry name" value="XANTHINE_URACIL PERMEASE C887.17-RELATED"/>
    <property type="match status" value="1"/>
</dbReference>
<dbReference type="PIRSF" id="PIRSF005353">
    <property type="entry name" value="PbuG"/>
    <property type="match status" value="1"/>
</dbReference>
<keyword evidence="11" id="KW-1185">Reference proteome</keyword>
<dbReference type="GO" id="GO:0005886">
    <property type="term" value="C:plasma membrane"/>
    <property type="evidence" value="ECO:0007669"/>
    <property type="project" value="UniProtKB-SubCell"/>
</dbReference>
<dbReference type="EMBL" id="LT608328">
    <property type="protein sequence ID" value="SCM55509.1"/>
    <property type="molecule type" value="Genomic_DNA"/>
</dbReference>
<dbReference type="KEGG" id="pmuc:ING2E5A_0426"/>
<sequence>MLEKIFKLKQNGTNVRTEILAGVITFLTMSYILAVNPQILGETGMDKGALFTTTAVAAIAGTLFMALIANVPIAQAPGMGLNNFFAFSVVIAMGHTWQFALTGVLISGFCFMLLTIFNIRKIIVDNIPVALKNAIPIGIGLFITIIGLKSAGIVTGNPFTLVQLGNMADPNVWIAVLGLIVIAVLLVMKVHGAILIGIIVSTIFAAFLGLIQLPQGSWITLPPSIEPIFFKFEWSSILSFDMLIVVFTFLMVNIFDAMGTLIGVISKIGKSEKDGSFPQLQKALFADALGTFVGALLGTSPNTSYVESASGVAAGGRTGLTSVSTTLMFVLALFLAPIFLMVPAAATAPALIIIGLFMMSSVAEINFNEISEGFPAFITIIFMPFTYSIANGIIFGMLSFTIVKLLSGKVKDVSITMYILTLFFLIKIILDASNAFVH</sequence>
<evidence type="ECO:0000313" key="11">
    <source>
        <dbReference type="Proteomes" id="UP000178485"/>
    </source>
</evidence>
<accession>A0A1G4G414</accession>
<feature type="transmembrane region" description="Helical" evidence="9">
    <location>
        <begin position="84"/>
        <end position="117"/>
    </location>
</feature>
<feature type="transmembrane region" description="Helical" evidence="9">
    <location>
        <begin position="195"/>
        <end position="214"/>
    </location>
</feature>
<evidence type="ECO:0000256" key="2">
    <source>
        <dbReference type="ARBA" id="ARBA00005697"/>
    </source>
</evidence>
<feature type="transmembrane region" description="Helical" evidence="9">
    <location>
        <begin position="327"/>
        <end position="357"/>
    </location>
</feature>
<comment type="similarity">
    <text evidence="2 8">Belongs to the nucleobase:cation symporter-2 (NCS2) (TC 2.A.40) family. Azg-like subfamily.</text>
</comment>
<protein>
    <submittedName>
        <fullName evidence="10">Adenine permease AdeP</fullName>
    </submittedName>
</protein>
<keyword evidence="7 8" id="KW-0472">Membrane</keyword>
<feature type="transmembrane region" description="Helical" evidence="9">
    <location>
        <begin position="48"/>
        <end position="72"/>
    </location>
</feature>
<keyword evidence="6 8" id="KW-1133">Transmembrane helix</keyword>
<evidence type="ECO:0000256" key="6">
    <source>
        <dbReference type="ARBA" id="ARBA00022989"/>
    </source>
</evidence>
<evidence type="ECO:0000256" key="1">
    <source>
        <dbReference type="ARBA" id="ARBA00004651"/>
    </source>
</evidence>
<feature type="transmembrane region" description="Helical" evidence="9">
    <location>
        <begin position="415"/>
        <end position="437"/>
    </location>
</feature>
<feature type="transmembrane region" description="Helical" evidence="9">
    <location>
        <begin position="171"/>
        <end position="188"/>
    </location>
</feature>
<dbReference type="PANTHER" id="PTHR43337">
    <property type="entry name" value="XANTHINE/URACIL PERMEASE C887.17-RELATED"/>
    <property type="match status" value="1"/>
</dbReference>
<dbReference type="InterPro" id="IPR045018">
    <property type="entry name" value="Azg-like"/>
</dbReference>
<feature type="transmembrane region" description="Helical" evidence="9">
    <location>
        <begin position="19"/>
        <end position="36"/>
    </location>
</feature>
<evidence type="ECO:0000256" key="3">
    <source>
        <dbReference type="ARBA" id="ARBA00022448"/>
    </source>
</evidence>
<gene>
    <name evidence="10" type="primary">adeP</name>
    <name evidence="10" type="ORF">ING2E5A_0426</name>
</gene>
<keyword evidence="5 8" id="KW-0812">Transmembrane</keyword>
<dbReference type="STRING" id="1642646.ING2E5A_0426"/>
<reference evidence="10 11" key="1">
    <citation type="submission" date="2016-08" db="EMBL/GenBank/DDBJ databases">
        <authorList>
            <person name="Seilhamer J.J."/>
        </authorList>
    </citation>
    <scope>NUCLEOTIDE SEQUENCE [LARGE SCALE GENOMIC DNA]</scope>
    <source>
        <strain evidence="10">ING2-E5A</strain>
    </source>
</reference>
<dbReference type="Proteomes" id="UP000178485">
    <property type="component" value="Chromosome i"/>
</dbReference>
<comment type="subcellular location">
    <subcellularLocation>
        <location evidence="1 8">Cell membrane</location>
        <topology evidence="1 8">Multi-pass membrane protein</topology>
    </subcellularLocation>
</comment>
<evidence type="ECO:0000256" key="8">
    <source>
        <dbReference type="PIRNR" id="PIRNR005353"/>
    </source>
</evidence>
<feature type="transmembrane region" description="Helical" evidence="9">
    <location>
        <begin position="234"/>
        <end position="255"/>
    </location>
</feature>
<evidence type="ECO:0000256" key="7">
    <source>
        <dbReference type="ARBA" id="ARBA00023136"/>
    </source>
</evidence>